<feature type="repeat" description="PPR" evidence="2">
    <location>
        <begin position="186"/>
        <end position="220"/>
    </location>
</feature>
<dbReference type="Pfam" id="PF14432">
    <property type="entry name" value="DYW_deaminase"/>
    <property type="match status" value="1"/>
</dbReference>
<feature type="repeat" description="PPR" evidence="2">
    <location>
        <begin position="390"/>
        <end position="424"/>
    </location>
</feature>
<dbReference type="FunFam" id="1.25.40.10:FF:000280">
    <property type="entry name" value="Pentatricopeptide repeat-containing protein"/>
    <property type="match status" value="1"/>
</dbReference>
<proteinExistence type="predicted"/>
<feature type="repeat" description="PPR" evidence="2">
    <location>
        <begin position="425"/>
        <end position="459"/>
    </location>
</feature>
<dbReference type="EMBL" id="JACGCM010000965">
    <property type="protein sequence ID" value="KAF6163788.1"/>
    <property type="molecule type" value="Genomic_DNA"/>
</dbReference>
<evidence type="ECO:0000313" key="5">
    <source>
        <dbReference type="Proteomes" id="UP000541444"/>
    </source>
</evidence>
<dbReference type="InterPro" id="IPR002885">
    <property type="entry name" value="PPR_rpt"/>
</dbReference>
<feature type="repeat" description="PPR" evidence="2">
    <location>
        <begin position="256"/>
        <end position="286"/>
    </location>
</feature>
<name>A0A7J7NA95_9MAGN</name>
<dbReference type="FunFam" id="1.25.40.10:FF:000144">
    <property type="entry name" value="Pentatricopeptide repeat-containing protein, mitochondrial"/>
    <property type="match status" value="1"/>
</dbReference>
<dbReference type="InterPro" id="IPR032867">
    <property type="entry name" value="DYW_dom"/>
</dbReference>
<organism evidence="4 5">
    <name type="scientific">Kingdonia uniflora</name>
    <dbReference type="NCBI Taxonomy" id="39325"/>
    <lineage>
        <taxon>Eukaryota</taxon>
        <taxon>Viridiplantae</taxon>
        <taxon>Streptophyta</taxon>
        <taxon>Embryophyta</taxon>
        <taxon>Tracheophyta</taxon>
        <taxon>Spermatophyta</taxon>
        <taxon>Magnoliopsida</taxon>
        <taxon>Ranunculales</taxon>
        <taxon>Circaeasteraceae</taxon>
        <taxon>Kingdonia</taxon>
    </lineage>
</organism>
<dbReference type="Pfam" id="PF13041">
    <property type="entry name" value="PPR_2"/>
    <property type="match status" value="3"/>
</dbReference>
<protein>
    <recommendedName>
        <fullName evidence="3">DYW domain-containing protein</fullName>
    </recommendedName>
</protein>
<dbReference type="InterPro" id="IPR011990">
    <property type="entry name" value="TPR-like_helical_dom_sf"/>
</dbReference>
<feature type="repeat" description="PPR" evidence="2">
    <location>
        <begin position="287"/>
        <end position="321"/>
    </location>
</feature>
<comment type="caution">
    <text evidence="4">The sequence shown here is derived from an EMBL/GenBank/DDBJ whole genome shotgun (WGS) entry which is preliminary data.</text>
</comment>
<dbReference type="InterPro" id="IPR046960">
    <property type="entry name" value="PPR_At4g14850-like_plant"/>
</dbReference>
<accession>A0A7J7NA95</accession>
<evidence type="ECO:0000256" key="1">
    <source>
        <dbReference type="ARBA" id="ARBA00022737"/>
    </source>
</evidence>
<dbReference type="NCBIfam" id="TIGR00756">
    <property type="entry name" value="PPR"/>
    <property type="match status" value="6"/>
</dbReference>
<dbReference type="FunFam" id="1.25.40.10:FF:000073">
    <property type="entry name" value="Pentatricopeptide repeat-containing protein chloroplastic"/>
    <property type="match status" value="1"/>
</dbReference>
<dbReference type="PANTHER" id="PTHR47926">
    <property type="entry name" value="PENTATRICOPEPTIDE REPEAT-CONTAINING PROTEIN"/>
    <property type="match status" value="1"/>
</dbReference>
<keyword evidence="5" id="KW-1185">Reference proteome</keyword>
<evidence type="ECO:0000313" key="4">
    <source>
        <dbReference type="EMBL" id="KAF6163788.1"/>
    </source>
</evidence>
<dbReference type="PROSITE" id="PS51375">
    <property type="entry name" value="PPR"/>
    <property type="match status" value="6"/>
</dbReference>
<dbReference type="OrthoDB" id="185373at2759"/>
<dbReference type="FunFam" id="1.25.40.10:FF:000682">
    <property type="entry name" value="Pentatricopeptide repeat-containing protein At3g16610"/>
    <property type="match status" value="1"/>
</dbReference>
<dbReference type="PANTHER" id="PTHR47926:SF500">
    <property type="entry name" value="REPEAT-CONTAINING PROTEIN, PUTATIVE-RELATED"/>
    <property type="match status" value="1"/>
</dbReference>
<dbReference type="GO" id="GO:0008270">
    <property type="term" value="F:zinc ion binding"/>
    <property type="evidence" value="ECO:0007669"/>
    <property type="project" value="InterPro"/>
</dbReference>
<dbReference type="GO" id="GO:0009451">
    <property type="term" value="P:RNA modification"/>
    <property type="evidence" value="ECO:0007669"/>
    <property type="project" value="InterPro"/>
</dbReference>
<dbReference type="Gene3D" id="1.25.40.10">
    <property type="entry name" value="Tetratricopeptide repeat domain"/>
    <property type="match status" value="4"/>
</dbReference>
<dbReference type="Pfam" id="PF20431">
    <property type="entry name" value="E_motif"/>
    <property type="match status" value="1"/>
</dbReference>
<dbReference type="Proteomes" id="UP000541444">
    <property type="component" value="Unassembled WGS sequence"/>
</dbReference>
<keyword evidence="1" id="KW-0677">Repeat</keyword>
<feature type="domain" description="DYW" evidence="3">
    <location>
        <begin position="604"/>
        <end position="696"/>
    </location>
</feature>
<dbReference type="AlphaFoldDB" id="A0A7J7NA95"/>
<dbReference type="Pfam" id="PF01535">
    <property type="entry name" value="PPR"/>
    <property type="match status" value="4"/>
</dbReference>
<evidence type="ECO:0000259" key="3">
    <source>
        <dbReference type="Pfam" id="PF14432"/>
    </source>
</evidence>
<feature type="repeat" description="PPR" evidence="2">
    <location>
        <begin position="85"/>
        <end position="119"/>
    </location>
</feature>
<reference evidence="4 5" key="1">
    <citation type="journal article" date="2020" name="IScience">
        <title>Genome Sequencing of the Endangered Kingdonia uniflora (Circaeasteraceae, Ranunculales) Reveals Potential Mechanisms of Evolutionary Specialization.</title>
        <authorList>
            <person name="Sun Y."/>
            <person name="Deng T."/>
            <person name="Zhang A."/>
            <person name="Moore M.J."/>
            <person name="Landis J.B."/>
            <person name="Lin N."/>
            <person name="Zhang H."/>
            <person name="Zhang X."/>
            <person name="Huang J."/>
            <person name="Zhang X."/>
            <person name="Sun H."/>
            <person name="Wang H."/>
        </authorList>
    </citation>
    <scope>NUCLEOTIDE SEQUENCE [LARGE SCALE GENOMIC DNA]</scope>
    <source>
        <strain evidence="4">TB1705</strain>
        <tissue evidence="4">Leaf</tissue>
    </source>
</reference>
<dbReference type="GO" id="GO:0003723">
    <property type="term" value="F:RNA binding"/>
    <property type="evidence" value="ECO:0007669"/>
    <property type="project" value="InterPro"/>
</dbReference>
<evidence type="ECO:0000256" key="2">
    <source>
        <dbReference type="PROSITE-ProRule" id="PRU00708"/>
    </source>
</evidence>
<sequence>MHRLGRYVSSSYISRPTFEFETFYDHLLQCCCNTLNSLKQIHSSLFTSGLIARNHHLGAQIIIKYVNFGHPNNARSIFDAFRSYDSFLWNTMLRGYAKWGHSNETFELYLIMRKTGIGPNNYTFPFVLKACASRVGVLQGKLVHGDVIRTGFESDMYVEAGLVDMYAKCGKTEDGRRVFDTMSSRDLVCWTAMITAYEQSEKAEESLLLFQRMQEEGLSGDVVTAVTISSAVAQLGDSTRARSIHAHAVQNGFMEDLFLGNSIVTMYAKCGNLDEARLVFDWMKEKDEISWNSMLSGYTQNGSAREAMLLFDHMKVFGPKPSSVTMLIVVSACAYLGSPHLGRKLHTFMIDKRIRIDTTLRSGIMDMYAKCGDLASAIQMFNSSCPSERDIGSWNVMISGYGMHGYGKEAVKLFLQMKEQGVKPNRITFISLLSACSHAGLVSEGRKCFEDMTKLSVTPEVKHYTCMVDMLGRAGLLEEAFCLIKEMPLKPNDAVWGALLLACRVHGNTRMGEHAAKNLFALEPDYSGYYVLMSNVYAVSNKWQEVGKLRKNMKSKGIKKLAAFSVIEFGEEVHGFHTADQIHPLRREVKRKVETLVMEIKMAGYVPDRSCVLHDVEEEEQDDILQTHSEKLAVAFGIMKIDPLMSIQVTNNLRMCNDCHSVFKFVSSAYQRKVVVRDANRFHHFEGGSCSCGDYW</sequence>
<gene>
    <name evidence="4" type="ORF">GIB67_012147</name>
</gene>
<dbReference type="InterPro" id="IPR046848">
    <property type="entry name" value="E_motif"/>
</dbReference>